<dbReference type="Gene3D" id="2.40.10.240">
    <property type="entry name" value="QueA-like"/>
    <property type="match status" value="1"/>
</dbReference>
<dbReference type="NCBIfam" id="TIGR00113">
    <property type="entry name" value="queA"/>
    <property type="match status" value="1"/>
</dbReference>
<accession>A0A9D1T1A0</accession>
<dbReference type="Gene3D" id="3.40.1780.10">
    <property type="entry name" value="QueA-like"/>
    <property type="match status" value="1"/>
</dbReference>
<comment type="subunit">
    <text evidence="5">Monomer.</text>
</comment>
<keyword evidence="2 5" id="KW-0808">Transferase</keyword>
<evidence type="ECO:0000313" key="7">
    <source>
        <dbReference type="Proteomes" id="UP000886812"/>
    </source>
</evidence>
<dbReference type="GO" id="GO:0005737">
    <property type="term" value="C:cytoplasm"/>
    <property type="evidence" value="ECO:0007669"/>
    <property type="project" value="UniProtKB-SubCell"/>
</dbReference>
<keyword evidence="1 5" id="KW-0963">Cytoplasm</keyword>
<comment type="function">
    <text evidence="5">Transfers and isomerizes the ribose moiety from AdoMet to the 7-aminomethyl group of 7-deazaguanine (preQ1-tRNA) to give epoxyqueuosine (oQ-tRNA).</text>
</comment>
<dbReference type="InterPro" id="IPR042118">
    <property type="entry name" value="QueA_dom1"/>
</dbReference>
<dbReference type="EMBL" id="DVOG01000092">
    <property type="protein sequence ID" value="HIV04224.1"/>
    <property type="molecule type" value="Genomic_DNA"/>
</dbReference>
<dbReference type="EC" id="2.4.99.17" evidence="5"/>
<comment type="pathway">
    <text evidence="5">tRNA modification; tRNA-queuosine biosynthesis.</text>
</comment>
<evidence type="ECO:0000256" key="3">
    <source>
        <dbReference type="ARBA" id="ARBA00022691"/>
    </source>
</evidence>
<evidence type="ECO:0000313" key="6">
    <source>
        <dbReference type="EMBL" id="HIV04224.1"/>
    </source>
</evidence>
<dbReference type="HAMAP" id="MF_00113">
    <property type="entry name" value="QueA"/>
    <property type="match status" value="1"/>
</dbReference>
<dbReference type="Pfam" id="PF02547">
    <property type="entry name" value="Queuosine_synth"/>
    <property type="match status" value="1"/>
</dbReference>
<organism evidence="6 7">
    <name type="scientific">Candidatus Spyradosoma merdigallinarum</name>
    <dbReference type="NCBI Taxonomy" id="2840950"/>
    <lineage>
        <taxon>Bacteria</taxon>
        <taxon>Pseudomonadati</taxon>
        <taxon>Verrucomicrobiota</taxon>
        <taxon>Opitutia</taxon>
        <taxon>Opitutia incertae sedis</taxon>
        <taxon>Candidatus Spyradosoma</taxon>
    </lineage>
</organism>
<dbReference type="InterPro" id="IPR042119">
    <property type="entry name" value="QueA_dom2"/>
</dbReference>
<dbReference type="GO" id="GO:0051075">
    <property type="term" value="F:S-adenosylmethionine:tRNA ribosyltransferase-isomerase activity"/>
    <property type="evidence" value="ECO:0007669"/>
    <property type="project" value="UniProtKB-EC"/>
</dbReference>
<dbReference type="Proteomes" id="UP000886812">
    <property type="component" value="Unassembled WGS sequence"/>
</dbReference>
<dbReference type="InterPro" id="IPR036100">
    <property type="entry name" value="QueA_sf"/>
</dbReference>
<evidence type="ECO:0000256" key="1">
    <source>
        <dbReference type="ARBA" id="ARBA00022490"/>
    </source>
</evidence>
<dbReference type="PANTHER" id="PTHR30307">
    <property type="entry name" value="S-ADENOSYLMETHIONINE:TRNA RIBOSYLTRANSFERASE-ISOMERASE"/>
    <property type="match status" value="1"/>
</dbReference>
<keyword evidence="6" id="KW-0328">Glycosyltransferase</keyword>
<dbReference type="NCBIfam" id="NF001140">
    <property type="entry name" value="PRK00147.1"/>
    <property type="match status" value="1"/>
</dbReference>
<comment type="caution">
    <text evidence="6">The sequence shown here is derived from an EMBL/GenBank/DDBJ whole genome shotgun (WGS) entry which is preliminary data.</text>
</comment>
<dbReference type="PANTHER" id="PTHR30307:SF0">
    <property type="entry name" value="S-ADENOSYLMETHIONINE:TRNA RIBOSYLTRANSFERASE-ISOMERASE"/>
    <property type="match status" value="1"/>
</dbReference>
<evidence type="ECO:0000256" key="5">
    <source>
        <dbReference type="HAMAP-Rule" id="MF_00113"/>
    </source>
</evidence>
<gene>
    <name evidence="5 6" type="primary">queA</name>
    <name evidence="6" type="ORF">IAC75_03630</name>
</gene>
<evidence type="ECO:0000256" key="4">
    <source>
        <dbReference type="ARBA" id="ARBA00022785"/>
    </source>
</evidence>
<proteinExistence type="inferred from homology"/>
<sequence>MDVDLFDYALPPELIAQTPAARRDRSRLLVVNRAAGTFEHRVFAELPELLPAGTRLFRNDAAVLQARLPGRRATGGKIECLLLRPGDVPTRWWCLLRPGKKAAAGTFGVEGFYGARVVSKEESAGEGGGEYLVEFDLPPGKTVLDVAAEIGRLPLPPYIERARPAGADFSALDRERYQTVYARRECPVAAAAPTAGLHFSEELLEKLRGNGVRMFDLTLHVGLGTFQPIKSATVEAHAIHKEFYAIPAETRAEIERRDPASPRLAVGTTSLRAMEDFARRLAARDPLIPAAGSVAATAGIYIYPPSEFLSADMLITNFHLPKSTLMCLVSAFLSPGETRGIAFLKELYAEAVRERYRFYSYGDAMLIL</sequence>
<evidence type="ECO:0000256" key="2">
    <source>
        <dbReference type="ARBA" id="ARBA00022679"/>
    </source>
</evidence>
<protein>
    <recommendedName>
        <fullName evidence="5">S-adenosylmethionine:tRNA ribosyltransferase-isomerase</fullName>
        <ecNumber evidence="5">2.4.99.17</ecNumber>
    </recommendedName>
    <alternativeName>
        <fullName evidence="5">Queuosine biosynthesis protein QueA</fullName>
    </alternativeName>
</protein>
<comment type="similarity">
    <text evidence="5">Belongs to the QueA family.</text>
</comment>
<dbReference type="AlphaFoldDB" id="A0A9D1T1A0"/>
<dbReference type="SUPFAM" id="SSF111337">
    <property type="entry name" value="QueA-like"/>
    <property type="match status" value="1"/>
</dbReference>
<dbReference type="InterPro" id="IPR003699">
    <property type="entry name" value="QueA"/>
</dbReference>
<reference evidence="6" key="1">
    <citation type="submission" date="2020-10" db="EMBL/GenBank/DDBJ databases">
        <authorList>
            <person name="Gilroy R."/>
        </authorList>
    </citation>
    <scope>NUCLEOTIDE SEQUENCE</scope>
    <source>
        <strain evidence="6">10669</strain>
    </source>
</reference>
<keyword evidence="3 5" id="KW-0949">S-adenosyl-L-methionine</keyword>
<comment type="subcellular location">
    <subcellularLocation>
        <location evidence="5">Cytoplasm</location>
    </subcellularLocation>
</comment>
<name>A0A9D1T1A0_9BACT</name>
<dbReference type="GO" id="GO:0008616">
    <property type="term" value="P:tRNA queuosine(34) biosynthetic process"/>
    <property type="evidence" value="ECO:0007669"/>
    <property type="project" value="UniProtKB-UniRule"/>
</dbReference>
<keyword evidence="4 5" id="KW-0671">Queuosine biosynthesis</keyword>
<reference evidence="6" key="2">
    <citation type="journal article" date="2021" name="PeerJ">
        <title>Extensive microbial diversity within the chicken gut microbiome revealed by metagenomics and culture.</title>
        <authorList>
            <person name="Gilroy R."/>
            <person name="Ravi A."/>
            <person name="Getino M."/>
            <person name="Pursley I."/>
            <person name="Horton D.L."/>
            <person name="Alikhan N.F."/>
            <person name="Baker D."/>
            <person name="Gharbi K."/>
            <person name="Hall N."/>
            <person name="Watson M."/>
            <person name="Adriaenssens E.M."/>
            <person name="Foster-Nyarko E."/>
            <person name="Jarju S."/>
            <person name="Secka A."/>
            <person name="Antonio M."/>
            <person name="Oren A."/>
            <person name="Chaudhuri R.R."/>
            <person name="La Ragione R."/>
            <person name="Hildebrand F."/>
            <person name="Pallen M.J."/>
        </authorList>
    </citation>
    <scope>NUCLEOTIDE SEQUENCE</scope>
    <source>
        <strain evidence="6">10669</strain>
    </source>
</reference>
<comment type="catalytic activity">
    <reaction evidence="5">
        <text>7-aminomethyl-7-carbaguanosine(34) in tRNA + S-adenosyl-L-methionine = epoxyqueuosine(34) in tRNA + adenine + L-methionine + 2 H(+)</text>
        <dbReference type="Rhea" id="RHEA:32155"/>
        <dbReference type="Rhea" id="RHEA-COMP:10342"/>
        <dbReference type="Rhea" id="RHEA-COMP:18582"/>
        <dbReference type="ChEBI" id="CHEBI:15378"/>
        <dbReference type="ChEBI" id="CHEBI:16708"/>
        <dbReference type="ChEBI" id="CHEBI:57844"/>
        <dbReference type="ChEBI" id="CHEBI:59789"/>
        <dbReference type="ChEBI" id="CHEBI:82833"/>
        <dbReference type="ChEBI" id="CHEBI:194443"/>
        <dbReference type="EC" id="2.4.99.17"/>
    </reaction>
</comment>